<keyword evidence="2" id="KW-0472">Membrane</keyword>
<sequence length="171" mass="19106">MKGYNSSSLTESAVTAHRANVKEPKEKRVKEETFSMVLIGSASASSIFLIALLLWAVLLTAERFKQVPEYCPGPEGLLPPDDRPYTALFSLTERAAKQSGTPSHTFIPAQDPLRDLHSLTHENEVHPTSIVINVTTNMRPSSQNGENITPEEKQRSCYSMEEVKWFNLSCR</sequence>
<comment type="caution">
    <text evidence="3">The sequence shown here is derived from an EMBL/GenBank/DDBJ whole genome shotgun (WGS) entry which is preliminary data.</text>
</comment>
<reference evidence="3 4" key="1">
    <citation type="submission" date="2019-08" db="EMBL/GenBank/DDBJ databases">
        <title>A chromosome-level genome assembly, high-density linkage maps, and genome scans reveal the genomic architecture of hybrid incompatibilities underlying speciation via character displacement in darters (Percidae: Etheostominae).</title>
        <authorList>
            <person name="Moran R.L."/>
            <person name="Catchen J.M."/>
            <person name="Fuller R.C."/>
        </authorList>
    </citation>
    <scope>NUCLEOTIDE SEQUENCE [LARGE SCALE GENOMIC DNA]</scope>
    <source>
        <strain evidence="3">EspeVRDwgs_2016</strain>
        <tissue evidence="3">Muscle</tissue>
    </source>
</reference>
<accession>A0A5J5D3Z6</accession>
<name>A0A5J5D3Z6_9PERO</name>
<evidence type="ECO:0000313" key="3">
    <source>
        <dbReference type="EMBL" id="KAA8588767.1"/>
    </source>
</evidence>
<gene>
    <name evidence="3" type="ORF">FQN60_010112</name>
</gene>
<dbReference type="Proteomes" id="UP000327493">
    <property type="component" value="Chromosome 10"/>
</dbReference>
<keyword evidence="2" id="KW-1133">Transmembrane helix</keyword>
<dbReference type="AlphaFoldDB" id="A0A5J5D3Z6"/>
<organism evidence="3 4">
    <name type="scientific">Etheostoma spectabile</name>
    <name type="common">orangethroat darter</name>
    <dbReference type="NCBI Taxonomy" id="54343"/>
    <lineage>
        <taxon>Eukaryota</taxon>
        <taxon>Metazoa</taxon>
        <taxon>Chordata</taxon>
        <taxon>Craniata</taxon>
        <taxon>Vertebrata</taxon>
        <taxon>Euteleostomi</taxon>
        <taxon>Actinopterygii</taxon>
        <taxon>Neopterygii</taxon>
        <taxon>Teleostei</taxon>
        <taxon>Neoteleostei</taxon>
        <taxon>Acanthomorphata</taxon>
        <taxon>Eupercaria</taxon>
        <taxon>Perciformes</taxon>
        <taxon>Percoidei</taxon>
        <taxon>Percidae</taxon>
        <taxon>Etheostomatinae</taxon>
        <taxon>Etheostoma</taxon>
    </lineage>
</organism>
<evidence type="ECO:0000313" key="4">
    <source>
        <dbReference type="Proteomes" id="UP000327493"/>
    </source>
</evidence>
<keyword evidence="4" id="KW-1185">Reference proteome</keyword>
<dbReference type="EMBL" id="VOFY01000010">
    <property type="protein sequence ID" value="KAA8588767.1"/>
    <property type="molecule type" value="Genomic_DNA"/>
</dbReference>
<evidence type="ECO:0000256" key="1">
    <source>
        <dbReference type="SAM" id="MobiDB-lite"/>
    </source>
</evidence>
<proteinExistence type="predicted"/>
<feature type="transmembrane region" description="Helical" evidence="2">
    <location>
        <begin position="34"/>
        <end position="58"/>
    </location>
</feature>
<feature type="compositionally biased region" description="Polar residues" evidence="1">
    <location>
        <begin position="1"/>
        <end position="13"/>
    </location>
</feature>
<keyword evidence="2" id="KW-0812">Transmembrane</keyword>
<feature type="region of interest" description="Disordered" evidence="1">
    <location>
        <begin position="1"/>
        <end position="24"/>
    </location>
</feature>
<protein>
    <submittedName>
        <fullName evidence="3">Uncharacterized protein</fullName>
    </submittedName>
</protein>
<evidence type="ECO:0000256" key="2">
    <source>
        <dbReference type="SAM" id="Phobius"/>
    </source>
</evidence>